<dbReference type="EMBL" id="MU006722">
    <property type="protein sequence ID" value="KAF2626190.1"/>
    <property type="molecule type" value="Genomic_DNA"/>
</dbReference>
<keyword evidence="2" id="KW-1185">Reference proteome</keyword>
<accession>A0ACB6RW41</accession>
<gene>
    <name evidence="1" type="ORF">BU25DRAFT_492324</name>
</gene>
<name>A0ACB6RW41_9PLEO</name>
<organism evidence="1 2">
    <name type="scientific">Macroventuria anomochaeta</name>
    <dbReference type="NCBI Taxonomy" id="301207"/>
    <lineage>
        <taxon>Eukaryota</taxon>
        <taxon>Fungi</taxon>
        <taxon>Dikarya</taxon>
        <taxon>Ascomycota</taxon>
        <taxon>Pezizomycotina</taxon>
        <taxon>Dothideomycetes</taxon>
        <taxon>Pleosporomycetidae</taxon>
        <taxon>Pleosporales</taxon>
        <taxon>Pleosporineae</taxon>
        <taxon>Didymellaceae</taxon>
        <taxon>Macroventuria</taxon>
    </lineage>
</organism>
<reference evidence="1" key="1">
    <citation type="journal article" date="2020" name="Stud. Mycol.">
        <title>101 Dothideomycetes genomes: a test case for predicting lifestyles and emergence of pathogens.</title>
        <authorList>
            <person name="Haridas S."/>
            <person name="Albert R."/>
            <person name="Binder M."/>
            <person name="Bloem J."/>
            <person name="Labutti K."/>
            <person name="Salamov A."/>
            <person name="Andreopoulos B."/>
            <person name="Baker S."/>
            <person name="Barry K."/>
            <person name="Bills G."/>
            <person name="Bluhm B."/>
            <person name="Cannon C."/>
            <person name="Castanera R."/>
            <person name="Culley D."/>
            <person name="Daum C."/>
            <person name="Ezra D."/>
            <person name="Gonzalez J."/>
            <person name="Henrissat B."/>
            <person name="Kuo A."/>
            <person name="Liang C."/>
            <person name="Lipzen A."/>
            <person name="Lutzoni F."/>
            <person name="Magnuson J."/>
            <person name="Mondo S."/>
            <person name="Nolan M."/>
            <person name="Ohm R."/>
            <person name="Pangilinan J."/>
            <person name="Park H.-J."/>
            <person name="Ramirez L."/>
            <person name="Alfaro M."/>
            <person name="Sun H."/>
            <person name="Tritt A."/>
            <person name="Yoshinaga Y."/>
            <person name="Zwiers L.-H."/>
            <person name="Turgeon B."/>
            <person name="Goodwin S."/>
            <person name="Spatafora J."/>
            <person name="Crous P."/>
            <person name="Grigoriev I."/>
        </authorList>
    </citation>
    <scope>NUCLEOTIDE SEQUENCE</scope>
    <source>
        <strain evidence="1">CBS 525.71</strain>
    </source>
</reference>
<proteinExistence type="predicted"/>
<dbReference type="Proteomes" id="UP000799754">
    <property type="component" value="Unassembled WGS sequence"/>
</dbReference>
<protein>
    <submittedName>
        <fullName evidence="1">Uncharacterized protein</fullName>
    </submittedName>
</protein>
<sequence length="856" mass="96865">MSYHQPDSLFVPEESPIPREEVVGAVLPPQAFEADRFHGDTAVTGAEKVHDPTQEPLLNHPYFRLDVPTLHTEIDTALRDLWIDLQGFEDDDTEMANQREVIQQGRAIGVPKPLTVTTVGPAGAGKSFLYKALFNRPNITKSSAEGRSCTLYPTKIALQPEALTDTTRSDVDIEFFNAATISTMTEGHIRRYHEYHFGPDRDPADDDSRRYASTAKEFFDVAFNTEGTVDSATHLQSLLTADMISNGNFFHACVDAIEQRILSSGATQNHTLSYLQVEDDNIDQIRRVADNLAPFVDFLVIKTGAALLKAGLTFIDLPGLRDINQDRIARANAIRRDVDVELIICDRPERGLEDADLDALIRQSIRAHGFNNTVLVYNKVDTIFMSSVQDANDRIRDSTNAPYTTIRAFKAEAESIQDYSVKRAYLTYLQELALNAMIRERAENLRENIVTKYAALDPDSPNNIAVFAISAAQYLEWLDPSRLRSPVMSVSDTRIPDLKRYLFSLTSTRNYEHLWNHIHLVMAEIADSGTRVLEKFEDDHGYSAFCEQLAREQIPMLHADLGQLANTQLLPSLQIWPFQPDAEQQLELMKGVIAGWQQTVNGPVLVASFSKALRDNGFIANSRARALQGLRINWNQTLQECMESAIEAFVKNTSGRFASGWKQMSSRIDDCMNNFFATLDNSADQTPFKDSFHREWRKLEHAIFTKSGSFEFQLHRVVRATHRFATTEEDVGCLIASLMVPIYQKVSRKTGAGKYSRQVTALNRYLVTVGWNGGTIVDRFEDAVVADLEGRLRPVVHWFLNEVKAELLNFVRVMEELLDNDQQMSVGQREARRRLKEALPVYEERLRRLQEAVPRL</sequence>
<evidence type="ECO:0000313" key="2">
    <source>
        <dbReference type="Proteomes" id="UP000799754"/>
    </source>
</evidence>
<comment type="caution">
    <text evidence="1">The sequence shown here is derived from an EMBL/GenBank/DDBJ whole genome shotgun (WGS) entry which is preliminary data.</text>
</comment>
<evidence type="ECO:0000313" key="1">
    <source>
        <dbReference type="EMBL" id="KAF2626190.1"/>
    </source>
</evidence>